<feature type="non-terminal residue" evidence="2">
    <location>
        <position position="253"/>
    </location>
</feature>
<evidence type="ECO:0000313" key="2">
    <source>
        <dbReference type="EMBL" id="KAF9481890.1"/>
    </source>
</evidence>
<feature type="transmembrane region" description="Helical" evidence="1">
    <location>
        <begin position="209"/>
        <end position="234"/>
    </location>
</feature>
<name>A0A9P5Z815_9AGAR</name>
<evidence type="ECO:0000256" key="1">
    <source>
        <dbReference type="SAM" id="Phobius"/>
    </source>
</evidence>
<dbReference type="AlphaFoldDB" id="A0A9P5Z815"/>
<gene>
    <name evidence="2" type="ORF">BDN70DRAFT_875683</name>
</gene>
<sequence length="253" mass="28064">MHTHTNTRRHTTLLSVYIPSGFLAHSLSVPAPLLPPKFRAPPSLHFLVFPLPPCTQTIQARQNKRYPTFSFCLLFRLLPYSLFPISIYTSSHLRSLAQSMHPNYRQTRPHTPTRSAHALGLSRHIIFRPVSGHRLLRGSSPSMTPPCMLLHYIFSFCLSFFLFLARASLCVSQCAPVVRVDCASSSPLLSPYLTPNHVSALSPSVSKGAFFAVSSAAGIVIVSVSHAICFYSYFDDMALVSLAYRTSGCEVYC</sequence>
<keyword evidence="3" id="KW-1185">Reference proteome</keyword>
<comment type="caution">
    <text evidence="2">The sequence shown here is derived from an EMBL/GenBank/DDBJ whole genome shotgun (WGS) entry which is preliminary data.</text>
</comment>
<keyword evidence="1" id="KW-1133">Transmembrane helix</keyword>
<evidence type="ECO:0000313" key="3">
    <source>
        <dbReference type="Proteomes" id="UP000807469"/>
    </source>
</evidence>
<dbReference type="Proteomes" id="UP000807469">
    <property type="component" value="Unassembled WGS sequence"/>
</dbReference>
<proteinExistence type="predicted"/>
<feature type="transmembrane region" description="Helical" evidence="1">
    <location>
        <begin position="149"/>
        <end position="169"/>
    </location>
</feature>
<organism evidence="2 3">
    <name type="scientific">Pholiota conissans</name>
    <dbReference type="NCBI Taxonomy" id="109636"/>
    <lineage>
        <taxon>Eukaryota</taxon>
        <taxon>Fungi</taxon>
        <taxon>Dikarya</taxon>
        <taxon>Basidiomycota</taxon>
        <taxon>Agaricomycotina</taxon>
        <taxon>Agaricomycetes</taxon>
        <taxon>Agaricomycetidae</taxon>
        <taxon>Agaricales</taxon>
        <taxon>Agaricineae</taxon>
        <taxon>Strophariaceae</taxon>
        <taxon>Pholiota</taxon>
    </lineage>
</organism>
<accession>A0A9P5Z815</accession>
<keyword evidence="1" id="KW-0472">Membrane</keyword>
<evidence type="ECO:0008006" key="4">
    <source>
        <dbReference type="Google" id="ProtNLM"/>
    </source>
</evidence>
<keyword evidence="1" id="KW-0812">Transmembrane</keyword>
<reference evidence="2" key="1">
    <citation type="submission" date="2020-11" db="EMBL/GenBank/DDBJ databases">
        <authorList>
            <consortium name="DOE Joint Genome Institute"/>
            <person name="Ahrendt S."/>
            <person name="Riley R."/>
            <person name="Andreopoulos W."/>
            <person name="Labutti K."/>
            <person name="Pangilinan J."/>
            <person name="Ruiz-Duenas F.J."/>
            <person name="Barrasa J.M."/>
            <person name="Sanchez-Garcia M."/>
            <person name="Camarero S."/>
            <person name="Miyauchi S."/>
            <person name="Serrano A."/>
            <person name="Linde D."/>
            <person name="Babiker R."/>
            <person name="Drula E."/>
            <person name="Ayuso-Fernandez I."/>
            <person name="Pacheco R."/>
            <person name="Padilla G."/>
            <person name="Ferreira P."/>
            <person name="Barriuso J."/>
            <person name="Kellner H."/>
            <person name="Castanera R."/>
            <person name="Alfaro M."/>
            <person name="Ramirez L."/>
            <person name="Pisabarro A.G."/>
            <person name="Kuo A."/>
            <person name="Tritt A."/>
            <person name="Lipzen A."/>
            <person name="He G."/>
            <person name="Yan M."/>
            <person name="Ng V."/>
            <person name="Cullen D."/>
            <person name="Martin F."/>
            <person name="Rosso M.-N."/>
            <person name="Henrissat B."/>
            <person name="Hibbett D."/>
            <person name="Martinez A.T."/>
            <person name="Grigoriev I.V."/>
        </authorList>
    </citation>
    <scope>NUCLEOTIDE SEQUENCE</scope>
    <source>
        <strain evidence="2">CIRM-BRFM 674</strain>
    </source>
</reference>
<feature type="transmembrane region" description="Helical" evidence="1">
    <location>
        <begin position="68"/>
        <end position="88"/>
    </location>
</feature>
<dbReference type="EMBL" id="MU155172">
    <property type="protein sequence ID" value="KAF9481890.1"/>
    <property type="molecule type" value="Genomic_DNA"/>
</dbReference>
<protein>
    <recommendedName>
        <fullName evidence="4">Transmembrane protein</fullName>
    </recommendedName>
</protein>